<feature type="domain" description="Rhodanese" evidence="3">
    <location>
        <begin position="162"/>
        <end position="270"/>
    </location>
</feature>
<dbReference type="Gene3D" id="3.40.250.10">
    <property type="entry name" value="Rhodanese-like domain"/>
    <property type="match status" value="2"/>
</dbReference>
<accession>A0A362X058</accession>
<dbReference type="SUPFAM" id="SSF52821">
    <property type="entry name" value="Rhodanese/Cell cycle control phosphatase"/>
    <property type="match status" value="2"/>
</dbReference>
<dbReference type="PROSITE" id="PS50206">
    <property type="entry name" value="RHODANESE_3"/>
    <property type="match status" value="2"/>
</dbReference>
<protein>
    <submittedName>
        <fullName evidence="4">3-mercaptopyruvate sulfurtransferase SseA</fullName>
    </submittedName>
</protein>
<dbReference type="InterPro" id="IPR001763">
    <property type="entry name" value="Rhodanese-like_dom"/>
</dbReference>
<keyword evidence="1 4" id="KW-0808">Transferase</keyword>
<dbReference type="GO" id="GO:0004792">
    <property type="term" value="F:thiosulfate-cyanide sulfurtransferase activity"/>
    <property type="evidence" value="ECO:0007669"/>
    <property type="project" value="TreeGrafter"/>
</dbReference>
<name>A0A362X058_9FLAO</name>
<gene>
    <name evidence="4" type="ORF">CLV33_11033</name>
</gene>
<dbReference type="CDD" id="cd01448">
    <property type="entry name" value="TST_Repeat_1"/>
    <property type="match status" value="1"/>
</dbReference>
<dbReference type="InterPro" id="IPR029024">
    <property type="entry name" value="TerB-like"/>
</dbReference>
<evidence type="ECO:0000313" key="5">
    <source>
        <dbReference type="Proteomes" id="UP000251545"/>
    </source>
</evidence>
<keyword evidence="4" id="KW-0670">Pyruvate</keyword>
<dbReference type="FunFam" id="3.40.250.10:FF:000001">
    <property type="entry name" value="Sulfurtransferase"/>
    <property type="match status" value="1"/>
</dbReference>
<dbReference type="PANTHER" id="PTHR11364:SF27">
    <property type="entry name" value="SULFURTRANSFERASE"/>
    <property type="match status" value="1"/>
</dbReference>
<dbReference type="CDD" id="cd01449">
    <property type="entry name" value="TST_Repeat_2"/>
    <property type="match status" value="1"/>
</dbReference>
<reference evidence="4 5" key="1">
    <citation type="submission" date="2018-02" db="EMBL/GenBank/DDBJ databases">
        <title>Genomic Encyclopedia of Archaeal and Bacterial Type Strains, Phase II (KMG-II): from individual species to whole genera.</title>
        <authorList>
            <person name="Goeker M."/>
        </authorList>
    </citation>
    <scope>NUCLEOTIDE SEQUENCE [LARGE SCALE GENOMIC DNA]</scope>
    <source>
        <strain evidence="4 5">DSM 21165</strain>
    </source>
</reference>
<dbReference type="EMBL" id="PVEO01000010">
    <property type="protein sequence ID" value="PQV46237.1"/>
    <property type="molecule type" value="Genomic_DNA"/>
</dbReference>
<evidence type="ECO:0000256" key="2">
    <source>
        <dbReference type="ARBA" id="ARBA00022737"/>
    </source>
</evidence>
<evidence type="ECO:0000313" key="4">
    <source>
        <dbReference type="EMBL" id="PQV46237.1"/>
    </source>
</evidence>
<dbReference type="InterPro" id="IPR045078">
    <property type="entry name" value="TST/MPST-like"/>
</dbReference>
<comment type="caution">
    <text evidence="4">The sequence shown here is derived from an EMBL/GenBank/DDBJ whole genome shotgun (WGS) entry which is preliminary data.</text>
</comment>
<dbReference type="SMART" id="SM00450">
    <property type="entry name" value="RHOD"/>
    <property type="match status" value="2"/>
</dbReference>
<keyword evidence="2" id="KW-0677">Repeat</keyword>
<dbReference type="SUPFAM" id="SSF158682">
    <property type="entry name" value="TerB-like"/>
    <property type="match status" value="1"/>
</dbReference>
<dbReference type="AlphaFoldDB" id="A0A362X058"/>
<dbReference type="PANTHER" id="PTHR11364">
    <property type="entry name" value="THIOSULFATE SULFERTANSFERASE"/>
    <property type="match status" value="1"/>
</dbReference>
<dbReference type="Pfam" id="PF00581">
    <property type="entry name" value="Rhodanese"/>
    <property type="match status" value="2"/>
</dbReference>
<dbReference type="InterPro" id="IPR036873">
    <property type="entry name" value="Rhodanese-like_dom_sf"/>
</dbReference>
<organism evidence="4 5">
    <name type="scientific">Jejuia pallidilutea</name>
    <dbReference type="NCBI Taxonomy" id="504487"/>
    <lineage>
        <taxon>Bacteria</taxon>
        <taxon>Pseudomonadati</taxon>
        <taxon>Bacteroidota</taxon>
        <taxon>Flavobacteriia</taxon>
        <taxon>Flavobacteriales</taxon>
        <taxon>Flavobacteriaceae</taxon>
        <taxon>Jejuia</taxon>
    </lineage>
</organism>
<evidence type="ECO:0000259" key="3">
    <source>
        <dbReference type="PROSITE" id="PS50206"/>
    </source>
</evidence>
<dbReference type="Proteomes" id="UP000251545">
    <property type="component" value="Unassembled WGS sequence"/>
</dbReference>
<proteinExistence type="predicted"/>
<feature type="domain" description="Rhodanese" evidence="3">
    <location>
        <begin position="42"/>
        <end position="131"/>
    </location>
</feature>
<evidence type="ECO:0000256" key="1">
    <source>
        <dbReference type="ARBA" id="ARBA00022679"/>
    </source>
</evidence>
<sequence length="384" mass="43321">MNIILTSPLVSVNWLHEKLGANNLVVLDGTIAKTFNALSQQIPTARFFDIKQKFSDTSNAFPSAFPSEHQFQTEAQNLGINQDSAIVVYDDKGIYSSARVWWLFKAFGFSNIAVLDGGFPEWKKAGFPIENAAPYNGNKGSFKASLQPNYMKFFDDIKTASEHKTHKIIDARSSDRFNCKVPEPREGLRRGTIPNSVNLPFTNLLEHGRFKSKKEIAKAFYMLAEPDEAIIFSCGSGITACVLALGAELSGYKNISVYDGSWTEYGTLTSGNMEQPKTWTKDELLAYILIYVSHSDLNESRKETAYILSRVDKNVYQRVYEQFEKDNDYQSIQNIIEAVNTHDYYRNDLADLFADIKLLAFADGGYNEMEKAVYSNLKKILKDA</sequence>
<dbReference type="RefSeq" id="WP_105474506.1">
    <property type="nucleotide sequence ID" value="NZ_PVEO01000010.1"/>
</dbReference>